<dbReference type="PANTHER" id="PTHR10434">
    <property type="entry name" value="1-ACYL-SN-GLYCEROL-3-PHOSPHATE ACYLTRANSFERASE"/>
    <property type="match status" value="1"/>
</dbReference>
<evidence type="ECO:0000259" key="5">
    <source>
        <dbReference type="SMART" id="SM00563"/>
    </source>
</evidence>
<keyword evidence="2" id="KW-0808">Transferase</keyword>
<dbReference type="Pfam" id="PF01553">
    <property type="entry name" value="Acyltransferase"/>
    <property type="match status" value="1"/>
</dbReference>
<evidence type="ECO:0000313" key="7">
    <source>
        <dbReference type="Proteomes" id="UP001165427"/>
    </source>
</evidence>
<evidence type="ECO:0000256" key="3">
    <source>
        <dbReference type="ARBA" id="ARBA00023315"/>
    </source>
</evidence>
<evidence type="ECO:0000256" key="1">
    <source>
        <dbReference type="ARBA" id="ARBA00005189"/>
    </source>
</evidence>
<dbReference type="Proteomes" id="UP001165427">
    <property type="component" value="Unassembled WGS sequence"/>
</dbReference>
<evidence type="ECO:0000313" key="6">
    <source>
        <dbReference type="EMBL" id="MCJ8501612.1"/>
    </source>
</evidence>
<proteinExistence type="predicted"/>
<dbReference type="GO" id="GO:0006654">
    <property type="term" value="P:phosphatidic acid biosynthetic process"/>
    <property type="evidence" value="ECO:0007669"/>
    <property type="project" value="TreeGrafter"/>
</dbReference>
<dbReference type="RefSeq" id="WP_246909908.1">
    <property type="nucleotide sequence ID" value="NZ_JALJRB010000015.1"/>
</dbReference>
<sequence>MTAGDRRPVNIERPSPRWLFGTVDLVVTLLLWLYFTLGFVFLIGPFYLWGVLFKRGRHSYFQMLNHLFYRGFFWLCRMMAPRHTWRIDPAIRAVRGAVIVCNHVSFIDSILLISLFARHNTIVKNRFFHFPILGWVLTLSGYLPAAAAGRTADLMLSRLDGVPAHLNGGGILFVFPEGTRSRNGRVGVFNIGAFKIAKYCRAPVVVLVVRNSEKLFPPGRFLFNTCMTNTIHLELAARIVPDYDSDGFSLNGLMNEVRDIMVRRLQNGAVVQ</sequence>
<dbReference type="GO" id="GO:0003841">
    <property type="term" value="F:1-acylglycerol-3-phosphate O-acyltransferase activity"/>
    <property type="evidence" value="ECO:0007669"/>
    <property type="project" value="TreeGrafter"/>
</dbReference>
<keyword evidence="7" id="KW-1185">Reference proteome</keyword>
<keyword evidence="4" id="KW-0812">Transmembrane</keyword>
<feature type="transmembrane region" description="Helical" evidence="4">
    <location>
        <begin position="128"/>
        <end position="148"/>
    </location>
</feature>
<reference evidence="6" key="1">
    <citation type="submission" date="2022-04" db="EMBL/GenBank/DDBJ databases">
        <title>Desulfatitalea alkaliphila sp. nov., a novel anaerobic sulfate-reducing bacterium isolated from terrestrial mud volcano, Taman Peninsula, Russia.</title>
        <authorList>
            <person name="Khomyakova M.A."/>
            <person name="Merkel A.Y."/>
            <person name="Slobodkin A.I."/>
        </authorList>
    </citation>
    <scope>NUCLEOTIDE SEQUENCE</scope>
    <source>
        <strain evidence="6">M08but</strain>
    </source>
</reference>
<dbReference type="SMART" id="SM00563">
    <property type="entry name" value="PlsC"/>
    <property type="match status" value="1"/>
</dbReference>
<keyword evidence="3 6" id="KW-0012">Acyltransferase</keyword>
<dbReference type="EMBL" id="JALJRB010000015">
    <property type="protein sequence ID" value="MCJ8501612.1"/>
    <property type="molecule type" value="Genomic_DNA"/>
</dbReference>
<dbReference type="SUPFAM" id="SSF69593">
    <property type="entry name" value="Glycerol-3-phosphate (1)-acyltransferase"/>
    <property type="match status" value="1"/>
</dbReference>
<keyword evidence="4" id="KW-1133">Transmembrane helix</keyword>
<comment type="caution">
    <text evidence="6">The sequence shown here is derived from an EMBL/GenBank/DDBJ whole genome shotgun (WGS) entry which is preliminary data.</text>
</comment>
<evidence type="ECO:0000256" key="4">
    <source>
        <dbReference type="SAM" id="Phobius"/>
    </source>
</evidence>
<dbReference type="AlphaFoldDB" id="A0AA41UKN4"/>
<accession>A0AA41UKN4</accession>
<dbReference type="CDD" id="cd07989">
    <property type="entry name" value="LPLAT_AGPAT-like"/>
    <property type="match status" value="1"/>
</dbReference>
<evidence type="ECO:0000256" key="2">
    <source>
        <dbReference type="ARBA" id="ARBA00022679"/>
    </source>
</evidence>
<name>A0AA41UKN4_9BACT</name>
<gene>
    <name evidence="6" type="ORF">MRX98_13600</name>
</gene>
<feature type="domain" description="Phospholipid/glycerol acyltransferase" evidence="5">
    <location>
        <begin position="97"/>
        <end position="212"/>
    </location>
</feature>
<feature type="transmembrane region" description="Helical" evidence="4">
    <location>
        <begin position="21"/>
        <end position="47"/>
    </location>
</feature>
<organism evidence="6 7">
    <name type="scientific">Desulfatitalea alkaliphila</name>
    <dbReference type="NCBI Taxonomy" id="2929485"/>
    <lineage>
        <taxon>Bacteria</taxon>
        <taxon>Pseudomonadati</taxon>
        <taxon>Thermodesulfobacteriota</taxon>
        <taxon>Desulfobacteria</taxon>
        <taxon>Desulfobacterales</taxon>
        <taxon>Desulfosarcinaceae</taxon>
        <taxon>Desulfatitalea</taxon>
    </lineage>
</organism>
<keyword evidence="4" id="KW-0472">Membrane</keyword>
<protein>
    <submittedName>
        <fullName evidence="6">1-acyl-sn-glycerol-3-phosphate acyltransferase</fullName>
    </submittedName>
</protein>
<comment type="pathway">
    <text evidence="1">Lipid metabolism.</text>
</comment>
<dbReference type="PANTHER" id="PTHR10434:SF11">
    <property type="entry name" value="1-ACYL-SN-GLYCEROL-3-PHOSPHATE ACYLTRANSFERASE"/>
    <property type="match status" value="1"/>
</dbReference>
<dbReference type="InterPro" id="IPR002123">
    <property type="entry name" value="Plipid/glycerol_acylTrfase"/>
</dbReference>